<dbReference type="InterPro" id="IPR043970">
    <property type="entry name" value="FUZ/MON1/HPS1_longin_3"/>
</dbReference>
<dbReference type="AlphaFoldDB" id="A0AA38F5I0"/>
<evidence type="ECO:0000313" key="5">
    <source>
        <dbReference type="EMBL" id="KAH9288972.1"/>
    </source>
</evidence>
<name>A0AA38F5I0_TAXCH</name>
<reference evidence="5 6" key="1">
    <citation type="journal article" date="2021" name="Nat. Plants">
        <title>The Taxus genome provides insights into paclitaxel biosynthesis.</title>
        <authorList>
            <person name="Xiong X."/>
            <person name="Gou J."/>
            <person name="Liao Q."/>
            <person name="Li Y."/>
            <person name="Zhou Q."/>
            <person name="Bi G."/>
            <person name="Li C."/>
            <person name="Du R."/>
            <person name="Wang X."/>
            <person name="Sun T."/>
            <person name="Guo L."/>
            <person name="Liang H."/>
            <person name="Lu P."/>
            <person name="Wu Y."/>
            <person name="Zhang Z."/>
            <person name="Ro D.K."/>
            <person name="Shang Y."/>
            <person name="Huang S."/>
            <person name="Yan J."/>
        </authorList>
    </citation>
    <scope>NUCLEOTIDE SEQUENCE [LARGE SCALE GENOMIC DNA]</scope>
    <source>
        <strain evidence="5">Ta-2019</strain>
    </source>
</reference>
<dbReference type="PANTHER" id="PTHR13027">
    <property type="entry name" value="SAND PROTEIN-RELATED"/>
    <property type="match status" value="1"/>
</dbReference>
<dbReference type="OMA" id="AYTCVPL"/>
<comment type="caution">
    <text evidence="5">The sequence shown here is derived from an EMBL/GenBank/DDBJ whole genome shotgun (WGS) entry which is preliminary data.</text>
</comment>
<organism evidence="5 6">
    <name type="scientific">Taxus chinensis</name>
    <name type="common">Chinese yew</name>
    <name type="synonym">Taxus wallichiana var. chinensis</name>
    <dbReference type="NCBI Taxonomy" id="29808"/>
    <lineage>
        <taxon>Eukaryota</taxon>
        <taxon>Viridiplantae</taxon>
        <taxon>Streptophyta</taxon>
        <taxon>Embryophyta</taxon>
        <taxon>Tracheophyta</taxon>
        <taxon>Spermatophyta</taxon>
        <taxon>Pinopsida</taxon>
        <taxon>Pinidae</taxon>
        <taxon>Conifers II</taxon>
        <taxon>Cupressales</taxon>
        <taxon>Taxaceae</taxon>
        <taxon>Taxus</taxon>
    </lineage>
</organism>
<dbReference type="EMBL" id="JAHRHJ020003813">
    <property type="protein sequence ID" value="KAH9288972.1"/>
    <property type="molecule type" value="Genomic_DNA"/>
</dbReference>
<gene>
    <name evidence="5" type="ORF">KI387_033089</name>
</gene>
<evidence type="ECO:0000259" key="2">
    <source>
        <dbReference type="Pfam" id="PF19036"/>
    </source>
</evidence>
<dbReference type="GO" id="GO:0006623">
    <property type="term" value="P:protein targeting to vacuole"/>
    <property type="evidence" value="ECO:0007669"/>
    <property type="project" value="UniProtKB-UniRule"/>
</dbReference>
<dbReference type="InterPro" id="IPR004353">
    <property type="entry name" value="Mon1"/>
</dbReference>
<evidence type="ECO:0000259" key="4">
    <source>
        <dbReference type="Pfam" id="PF19038"/>
    </source>
</evidence>
<comment type="function">
    <text evidence="1">Plays an important role in membrane trafficking through the secretory apparatus.</text>
</comment>
<protein>
    <recommendedName>
        <fullName evidence="1">Vacuolar fusion protein MON1 homolog</fullName>
    </recommendedName>
</protein>
<dbReference type="InterPro" id="IPR043971">
    <property type="entry name" value="FUZ/MON1/HPS1_longin_2"/>
</dbReference>
<dbReference type="Pfam" id="PF19038">
    <property type="entry name" value="Fuz_longin_3"/>
    <property type="match status" value="1"/>
</dbReference>
<evidence type="ECO:0000256" key="1">
    <source>
        <dbReference type="RuleBase" id="RU367048"/>
    </source>
</evidence>
<accession>A0AA38F5I0</accession>
<dbReference type="PRINTS" id="PR01546">
    <property type="entry name" value="YEAST73DUF"/>
</dbReference>
<proteinExistence type="inferred from homology"/>
<comment type="similarity">
    <text evidence="1">Belongs to the MON1/SAND family.</text>
</comment>
<dbReference type="PANTHER" id="PTHR13027:SF7">
    <property type="entry name" value="VACUOLAR FUSION PROTEIN MON1 HOMOLOG"/>
    <property type="match status" value="1"/>
</dbReference>
<feature type="domain" description="FUZ/MON1/HPS1 first Longin" evidence="2">
    <location>
        <begin position="237"/>
        <end position="358"/>
    </location>
</feature>
<feature type="domain" description="FUZ/MON1/HPS1 third Longin" evidence="4">
    <location>
        <begin position="558"/>
        <end position="657"/>
    </location>
</feature>
<dbReference type="InterPro" id="IPR043972">
    <property type="entry name" value="FUZ/MON1/HPS1_longin_1"/>
</dbReference>
<dbReference type="GO" id="GO:0016192">
    <property type="term" value="P:vesicle-mediated transport"/>
    <property type="evidence" value="ECO:0007669"/>
    <property type="project" value="InterPro"/>
</dbReference>
<dbReference type="Pfam" id="PF19037">
    <property type="entry name" value="Fuz_longin_2"/>
    <property type="match status" value="1"/>
</dbReference>
<feature type="domain" description="FUZ/MON1/HPS1 second Longin" evidence="3">
    <location>
        <begin position="398"/>
        <end position="491"/>
    </location>
</feature>
<evidence type="ECO:0000313" key="6">
    <source>
        <dbReference type="Proteomes" id="UP000824469"/>
    </source>
</evidence>
<dbReference type="Pfam" id="PF19036">
    <property type="entry name" value="Fuz_longin_1"/>
    <property type="match status" value="1"/>
</dbReference>
<sequence>MARENYQIPIDSASPDEFYESYEDLFDDEDWISGPCYLPEKNNGTVNNGEIDKDSSGISELTAIAVEINADRNPNGDSLNVGQIEELSCFNEGRIQGQSSFNERRIDEQSAINGGHIEEQSKGKIEGQSAFNEVQNSLNEGQIEDQSSVNEAPVGTELGKIVIKEKEIEEVENGSGLSSSDYQAGTSNGISAASSRGSIVGDGIMRQLSHKSGTEWLSPKEHKNEDDTSITWRKRKKHFFILSHSGKPIYSRYGDENKLAGFSATLQAIMSFVENSGDNIRLVQAGNHQIIFLVKGPIYLVCISCTEEPFQALKMQLELLYGQMVLILTKSIEKYFQKNPKFDMRPLLGGTDVVFSSLLHAFSWNPATFLHAYTCVPLSYVTRQAACGVLQDIVDSHVLFSVLMSRHKVISIAGAQKATLHPDDILLLSNFVVSSESFRTSESFSPICIPRYNPTSFLYAYVQYLKDDIFLVVLSTDSNGFYHLRDCRMRIESVLNKSNVLSEVKRSMLNTGLHVEDLPSDPTLNSVHGPQGYDNRHELATAVRETKQYTARLGGPGGLWHFMYKSICLDQYVASEFSPPLNGHRTQKSLLRAYERLYASMHARALGPHKMQYRRDENYVLLCWITPDFELYAAFDPLAEKSVAVATCNRVCQWLRDLENEIFLIGAAPFSW</sequence>
<keyword evidence="6" id="KW-1185">Reference proteome</keyword>
<dbReference type="Proteomes" id="UP000824469">
    <property type="component" value="Unassembled WGS sequence"/>
</dbReference>
<evidence type="ECO:0000259" key="3">
    <source>
        <dbReference type="Pfam" id="PF19037"/>
    </source>
</evidence>